<name>A0A9P6GJ10_9PLEO</name>
<feature type="region of interest" description="Disordered" evidence="1">
    <location>
        <begin position="252"/>
        <end position="314"/>
    </location>
</feature>
<protein>
    <submittedName>
        <fullName evidence="2">Uncharacterized protein</fullName>
    </submittedName>
</protein>
<gene>
    <name evidence="2" type="ORF">PMIN01_04330</name>
</gene>
<feature type="region of interest" description="Disordered" evidence="1">
    <location>
        <begin position="81"/>
        <end position="182"/>
    </location>
</feature>
<dbReference type="Proteomes" id="UP000756921">
    <property type="component" value="Unassembled WGS sequence"/>
</dbReference>
<evidence type="ECO:0000313" key="2">
    <source>
        <dbReference type="EMBL" id="KAF9736551.1"/>
    </source>
</evidence>
<dbReference type="AlphaFoldDB" id="A0A9P6GJ10"/>
<keyword evidence="3" id="KW-1185">Reference proteome</keyword>
<dbReference type="EMBL" id="WJXW01000004">
    <property type="protein sequence ID" value="KAF9736551.1"/>
    <property type="molecule type" value="Genomic_DNA"/>
</dbReference>
<evidence type="ECO:0000256" key="1">
    <source>
        <dbReference type="SAM" id="MobiDB-lite"/>
    </source>
</evidence>
<organism evidence="2 3">
    <name type="scientific">Paraphaeosphaeria minitans</name>
    <dbReference type="NCBI Taxonomy" id="565426"/>
    <lineage>
        <taxon>Eukaryota</taxon>
        <taxon>Fungi</taxon>
        <taxon>Dikarya</taxon>
        <taxon>Ascomycota</taxon>
        <taxon>Pezizomycotina</taxon>
        <taxon>Dothideomycetes</taxon>
        <taxon>Pleosporomycetidae</taxon>
        <taxon>Pleosporales</taxon>
        <taxon>Massarineae</taxon>
        <taxon>Didymosphaeriaceae</taxon>
        <taxon>Paraphaeosphaeria</taxon>
    </lineage>
</organism>
<feature type="compositionally biased region" description="Low complexity" evidence="1">
    <location>
        <begin position="160"/>
        <end position="173"/>
    </location>
</feature>
<evidence type="ECO:0000313" key="3">
    <source>
        <dbReference type="Proteomes" id="UP000756921"/>
    </source>
</evidence>
<feature type="region of interest" description="Disordered" evidence="1">
    <location>
        <begin position="21"/>
        <end position="57"/>
    </location>
</feature>
<accession>A0A9P6GJ10</accession>
<sequence>MTNSLSPYNMAANVTAYAPNPYRTARSSTSQSAHPYRIEKPRSNHNSPRTVERRKTTTGAKLYATLDDHYNMMMGITTNEDIEPLGEPATTRPMSWHPSSSQYYTRPQSTMFDQSQDWSQNYSDQPDFYSFSSRNPMGAGNTQPYHTYMTGYETHRGSQDSDSSWQTQQSQQSYLHSAYSTPTTEPMPWYLQEWARKHQEQTASQNESMEFLPIQHPAEAEEQQADASMEDSGKELIGMGLYDVSDSSLDWSSPLGEATGKGLKLEETWQPPEEDDDEDDEDQDDDASSDDGEEELPPPPAPLAPVASAKTQPAGTMDGQLLLRRGREHHQGVVVPTPQAAFPAGAGRWIWIRLAMNRISYL</sequence>
<feature type="compositionally biased region" description="Acidic residues" evidence="1">
    <location>
        <begin position="272"/>
        <end position="296"/>
    </location>
</feature>
<proteinExistence type="predicted"/>
<comment type="caution">
    <text evidence="2">The sequence shown here is derived from an EMBL/GenBank/DDBJ whole genome shotgun (WGS) entry which is preliminary data.</text>
</comment>
<feature type="compositionally biased region" description="Polar residues" evidence="1">
    <location>
        <begin position="97"/>
        <end position="145"/>
    </location>
</feature>
<reference evidence="2" key="1">
    <citation type="journal article" date="2020" name="Mol. Plant Microbe Interact.">
        <title>Genome Sequence of the Biocontrol Agent Coniothyrium minitans strain Conio (IMI 134523).</title>
        <authorList>
            <person name="Patel D."/>
            <person name="Shittu T.A."/>
            <person name="Baroncelli R."/>
            <person name="Muthumeenakshi S."/>
            <person name="Osborne T.H."/>
            <person name="Janganan T.K."/>
            <person name="Sreenivasaprasad S."/>
        </authorList>
    </citation>
    <scope>NUCLEOTIDE SEQUENCE</scope>
    <source>
        <strain evidence="2">Conio</strain>
    </source>
</reference>
<dbReference type="OrthoDB" id="5378435at2759"/>